<dbReference type="Proteomes" id="UP000242525">
    <property type="component" value="Unassembled WGS sequence"/>
</dbReference>
<name>A0A0J9XIV2_GEOCN</name>
<dbReference type="InterPro" id="IPR012340">
    <property type="entry name" value="NA-bd_OB-fold"/>
</dbReference>
<proteinExistence type="predicted"/>
<dbReference type="STRING" id="1173061.A0A0J9XIV2"/>
<gene>
    <name evidence="1" type="ORF">BN980_GECA17s02023g</name>
</gene>
<dbReference type="EMBL" id="CCBN010000017">
    <property type="protein sequence ID" value="CDO56920.1"/>
    <property type="molecule type" value="Genomic_DNA"/>
</dbReference>
<evidence type="ECO:0000313" key="1">
    <source>
        <dbReference type="EMBL" id="CDO56920.1"/>
    </source>
</evidence>
<organism evidence="1 2">
    <name type="scientific">Geotrichum candidum</name>
    <name type="common">Oospora lactis</name>
    <name type="synonym">Dipodascus geotrichum</name>
    <dbReference type="NCBI Taxonomy" id="1173061"/>
    <lineage>
        <taxon>Eukaryota</taxon>
        <taxon>Fungi</taxon>
        <taxon>Dikarya</taxon>
        <taxon>Ascomycota</taxon>
        <taxon>Saccharomycotina</taxon>
        <taxon>Dipodascomycetes</taxon>
        <taxon>Dipodascales</taxon>
        <taxon>Dipodascaceae</taxon>
        <taxon>Geotrichum</taxon>
    </lineage>
</organism>
<comment type="caution">
    <text evidence="1">The sequence shown here is derived from an EMBL/GenBank/DDBJ whole genome shotgun (WGS) entry which is preliminary data.</text>
</comment>
<protein>
    <submittedName>
        <fullName evidence="1">Uncharacterized protein</fullName>
    </submittedName>
</protein>
<dbReference type="AlphaFoldDB" id="A0A0J9XIV2"/>
<dbReference type="OrthoDB" id="1865897at2759"/>
<dbReference type="SUPFAM" id="SSF50249">
    <property type="entry name" value="Nucleic acid-binding proteins"/>
    <property type="match status" value="1"/>
</dbReference>
<sequence length="989" mass="110615">MFRPAFPPRICGGSSSKQSICRRNNSFFALSNKWLNLYRQQQAQQQEPAPVPLRSRIPVSTLEYYADPERRKQAVAPGTLDRALFKSLLLAPPSLTSASNESTISNTSADASPGIGDLVEFWDPQTQGVALGVIVEVDLKHEVFQAWTLDGTRVRVKPDQITLHLSHVVAPALLKGNSKHSAAAIKTHTLALLRLIVGTGYELMRGKLADALLAVHSQTQATTPQPVARIAAHALSIARVRNWAASPLTQVAALLGTHIWLANNPIYYWSFNNASCNGGSVSVNGRSKTYWVPYESTLAEESQYIVAELDTQDVVAFGEYLHARRTASQMHPIDADDEEYFESLVAFLKRYIVYPHDQYSNLVETILSHAYPLVPEMKASPEQVHKLLIECGLTNTENPLLDSELVLSYDHETGKVTDKFSASEGSVVNLDLVPYSAVDTTHEEFDKRNLTTYVLTSSSSKLPCIGLSLDKSDMKLWELHIHVPNVSAVYEPNSRLLKLALRRLRTAHLPEGDRTLFRQPETLHKVARFFGSDEIENKRRGTKCVTFSVKFNPWKLAGWGIRDVNVSLNIVRQVTILPIEELEPNMGWSRYNGSLAWQDEENPNTILQKYLEPVNSIELGGDLTSEHTDSSHSLENDFDISNQETAMGIPNDHSFSATDPNETLNHHQRALKRRLSIFSDSMTRKDRNNMAAIQEILLNNFWKRLDAGALYVEDTERDYRLPTDVKANPDTGHVELGHRVPIVTRLVTEAEIMAGEIGALFGAKHNIPLFYSKQVLTPPGGLNNEAIKSIDDNRSLDGTLNGVGAYMADRALMDHSETVTEPRHPHFGLGVSAGYVSVARPLDDMRQLISQYQLTTYLTTAKPLTHSFLPAKKWPLLSGEQLQAFYAQNRVDERQELLEYFEKSSARYWALRWLEGELERSSGYFVFKCVVLSPAAQYPDLAKGYCLELNMEVDIMLTRRTPTVGMGDRLMCTGILRLVPTTGELVLGN</sequence>
<keyword evidence="2" id="KW-1185">Reference proteome</keyword>
<accession>A0A0J9XIV2</accession>
<evidence type="ECO:0000313" key="2">
    <source>
        <dbReference type="Proteomes" id="UP000242525"/>
    </source>
</evidence>
<reference evidence="1" key="1">
    <citation type="submission" date="2014-03" db="EMBL/GenBank/DDBJ databases">
        <authorList>
            <person name="Casaregola S."/>
        </authorList>
    </citation>
    <scope>NUCLEOTIDE SEQUENCE [LARGE SCALE GENOMIC DNA]</scope>
    <source>
        <strain evidence="1">CLIB 918</strain>
    </source>
</reference>